<keyword evidence="3 6" id="KW-0732">Signal</keyword>
<dbReference type="InterPro" id="IPR000064">
    <property type="entry name" value="NLP_P60_dom"/>
</dbReference>
<dbReference type="SUPFAM" id="SSF54001">
    <property type="entry name" value="Cysteine proteinases"/>
    <property type="match status" value="1"/>
</dbReference>
<dbReference type="InterPro" id="IPR038765">
    <property type="entry name" value="Papain-like_cys_pep_sf"/>
</dbReference>
<dbReference type="RefSeq" id="WP_202768446.1">
    <property type="nucleotide sequence ID" value="NZ_JAESWA010000023.1"/>
</dbReference>
<dbReference type="Proteomes" id="UP000623681">
    <property type="component" value="Unassembled WGS sequence"/>
</dbReference>
<evidence type="ECO:0000256" key="3">
    <source>
        <dbReference type="ARBA" id="ARBA00022729"/>
    </source>
</evidence>
<reference evidence="8" key="1">
    <citation type="submission" date="2021-01" db="EMBL/GenBank/DDBJ databases">
        <title>Genome public.</title>
        <authorList>
            <person name="Liu C."/>
            <person name="Sun Q."/>
        </authorList>
    </citation>
    <scope>NUCLEOTIDE SEQUENCE</scope>
    <source>
        <strain evidence="8">YIM B02565</strain>
    </source>
</reference>
<evidence type="ECO:0000313" key="8">
    <source>
        <dbReference type="EMBL" id="MBL4933076.1"/>
    </source>
</evidence>
<dbReference type="InterPro" id="IPR051202">
    <property type="entry name" value="Peptidase_C40"/>
</dbReference>
<comment type="similarity">
    <text evidence="1">Belongs to the peptidase C40 family.</text>
</comment>
<dbReference type="Pfam" id="PF13517">
    <property type="entry name" value="FG-GAP_3"/>
    <property type="match status" value="1"/>
</dbReference>
<dbReference type="AlphaFoldDB" id="A0A937FJP3"/>
<keyword evidence="2" id="KW-0645">Protease</keyword>
<dbReference type="PROSITE" id="PS51935">
    <property type="entry name" value="NLPC_P60"/>
    <property type="match status" value="1"/>
</dbReference>
<keyword evidence="5" id="KW-0788">Thiol protease</keyword>
<dbReference type="SUPFAM" id="SSF69318">
    <property type="entry name" value="Integrin alpha N-terminal domain"/>
    <property type="match status" value="1"/>
</dbReference>
<sequence>MAKKRFFKKTYKPYMSLVVCGMVALGTLLANPKEVKAYSSPGDNSVKLDTWNMENGTSKSTSWSGTINTYQPTKTNNKIVTGDFDGDGHDEVAAFYDYGNGDTGLHVWNPNSSGDEFKWTSVWKSNDFDARLIDGRVVAGDFDGDGKDEIAALYDYGNNKVGLFIWNATSDTSYNCSKKWESGVFDASKIVGMVSGNYDEEGKDEIGIVYDYGNRTTGVWILDENPDKSFKASKSWESTTFDAQKVKGRIVSGDYSGDSKDEIAMFYDYDNRTTKMWVLAQNSKGTFDASKGWESTTFDADLITDKVVSTNDNSTTKDKIGAFYDYSNNASRMFVWNPTGDSFTCSNVWESKSYDADRTVGRVFAGKFDGNTSKLGVIYDGTAEVVQSKESKLISESKKYIGIPYVYGGTTTAGFDCSGFVQYVYSQMGIQLNRTTFDQINQGTPVSQSELKPGDLIFTENGGHVGIYVGNGQMIHAPRTGDVVRITAIYHYYSARRIMN</sequence>
<evidence type="ECO:0000256" key="1">
    <source>
        <dbReference type="ARBA" id="ARBA00007074"/>
    </source>
</evidence>
<dbReference type="PANTHER" id="PTHR47053">
    <property type="entry name" value="MUREIN DD-ENDOPEPTIDASE MEPH-RELATED"/>
    <property type="match status" value="1"/>
</dbReference>
<evidence type="ECO:0000256" key="4">
    <source>
        <dbReference type="ARBA" id="ARBA00022801"/>
    </source>
</evidence>
<evidence type="ECO:0000256" key="2">
    <source>
        <dbReference type="ARBA" id="ARBA00022670"/>
    </source>
</evidence>
<gene>
    <name evidence="8" type="ORF">JK634_14780</name>
</gene>
<dbReference type="Gene3D" id="2.40.128.340">
    <property type="match status" value="4"/>
</dbReference>
<dbReference type="GO" id="GO:0006508">
    <property type="term" value="P:proteolysis"/>
    <property type="evidence" value="ECO:0007669"/>
    <property type="project" value="UniProtKB-KW"/>
</dbReference>
<protein>
    <submittedName>
        <fullName evidence="8">C40 family peptidase</fullName>
    </submittedName>
</protein>
<dbReference type="GO" id="GO:0008234">
    <property type="term" value="F:cysteine-type peptidase activity"/>
    <property type="evidence" value="ECO:0007669"/>
    <property type="project" value="UniProtKB-KW"/>
</dbReference>
<proteinExistence type="inferred from homology"/>
<evidence type="ECO:0000256" key="6">
    <source>
        <dbReference type="SAM" id="SignalP"/>
    </source>
</evidence>
<dbReference type="InterPro" id="IPR028994">
    <property type="entry name" value="Integrin_alpha_N"/>
</dbReference>
<dbReference type="InterPro" id="IPR013517">
    <property type="entry name" value="FG-GAP"/>
</dbReference>
<dbReference type="PANTHER" id="PTHR47053:SF1">
    <property type="entry name" value="MUREIN DD-ENDOPEPTIDASE MEPH-RELATED"/>
    <property type="match status" value="1"/>
</dbReference>
<feature type="domain" description="NlpC/P60" evidence="7">
    <location>
        <begin position="387"/>
        <end position="500"/>
    </location>
</feature>
<organism evidence="8 9">
    <name type="scientific">Clostridium paridis</name>
    <dbReference type="NCBI Taxonomy" id="2803863"/>
    <lineage>
        <taxon>Bacteria</taxon>
        <taxon>Bacillati</taxon>
        <taxon>Bacillota</taxon>
        <taxon>Clostridia</taxon>
        <taxon>Eubacteriales</taxon>
        <taxon>Clostridiaceae</taxon>
        <taxon>Clostridium</taxon>
    </lineage>
</organism>
<keyword evidence="4" id="KW-0378">Hydrolase</keyword>
<evidence type="ECO:0000259" key="7">
    <source>
        <dbReference type="PROSITE" id="PS51935"/>
    </source>
</evidence>
<keyword evidence="9" id="KW-1185">Reference proteome</keyword>
<feature type="chain" id="PRO_5038776946" evidence="6">
    <location>
        <begin position="31"/>
        <end position="500"/>
    </location>
</feature>
<evidence type="ECO:0000256" key="5">
    <source>
        <dbReference type="ARBA" id="ARBA00022807"/>
    </source>
</evidence>
<evidence type="ECO:0000313" key="9">
    <source>
        <dbReference type="Proteomes" id="UP000623681"/>
    </source>
</evidence>
<dbReference type="Pfam" id="PF00877">
    <property type="entry name" value="NLPC_P60"/>
    <property type="match status" value="1"/>
</dbReference>
<feature type="signal peptide" evidence="6">
    <location>
        <begin position="1"/>
        <end position="30"/>
    </location>
</feature>
<comment type="caution">
    <text evidence="8">The sequence shown here is derived from an EMBL/GenBank/DDBJ whole genome shotgun (WGS) entry which is preliminary data.</text>
</comment>
<name>A0A937FJP3_9CLOT</name>
<dbReference type="Gene3D" id="3.90.1720.10">
    <property type="entry name" value="endopeptidase domain like (from Nostoc punctiforme)"/>
    <property type="match status" value="1"/>
</dbReference>
<accession>A0A937FJP3</accession>
<dbReference type="EMBL" id="JAESWA010000023">
    <property type="protein sequence ID" value="MBL4933076.1"/>
    <property type="molecule type" value="Genomic_DNA"/>
</dbReference>